<accession>A0A094ZHU8</accession>
<dbReference type="Proteomes" id="UP000029448">
    <property type="component" value="Unassembled WGS sequence"/>
</dbReference>
<dbReference type="RefSeq" id="WP_052051441.1">
    <property type="nucleotide sequence ID" value="NZ_JACAOJ010000022.1"/>
</dbReference>
<dbReference type="PANTHER" id="PTHR42915">
    <property type="entry name" value="HYPOTHETICAL 460 KDA PROTEIN IN FEUA-SIGW INTERGENIC REGION [PRECURSOR]"/>
    <property type="match status" value="1"/>
</dbReference>
<dbReference type="InterPro" id="IPR006311">
    <property type="entry name" value="TAT_signal"/>
</dbReference>
<dbReference type="PATRIC" id="fig|104102.7.peg.2562"/>
<evidence type="ECO:0000256" key="1">
    <source>
        <dbReference type="SAM" id="SignalP"/>
    </source>
</evidence>
<gene>
    <name evidence="4" type="ORF">AtDm6_2594</name>
</gene>
<dbReference type="PROSITE" id="PS51318">
    <property type="entry name" value="TAT"/>
    <property type="match status" value="1"/>
</dbReference>
<sequence>MTRISRRALATRASKLALQAAVGLGGAMATRGAAATAHAAPPAPTPCQKQATAPVKTGFEKLRDANYAPLKGHKVGVIANVASVDAALRSIVDCLHDAPSVQLHAVFGPEHGFRGSMREGFSEPETQDPQTGCTVYDIYAKSGDALKSILKKSGITLLMFDVQDTGSRFYTYIWTLFDCMVACAQLGLPLLVLDRPNPISGTDASGPVLDPALSSFVGRTPIALRHGMTVAELARLFNAAFMPALAGKAATLDVVRMEGWQRGMFFEDTGLTWCPPSPNMPSPLTALVYPGTCLFEGTSFSVGRGTTMPFLYLGSAGVDGRIWAEQAAAAGCAGAAFRDVWFTPQVDPFKNTLLHGLHCAVMDRTVFDPVATGMTLLSTGRRLAGPAFWRGNGKTFDQLCGSRKIRPLLDHGADATALAATWQADLDRFRALRHTHLLY</sequence>
<dbReference type="Gene3D" id="3.40.50.12170">
    <property type="entry name" value="Uncharacterised protein PF07075, DUF1343"/>
    <property type="match status" value="1"/>
</dbReference>
<evidence type="ECO:0000313" key="5">
    <source>
        <dbReference type="Proteomes" id="UP000029448"/>
    </source>
</evidence>
<reference evidence="4 5" key="1">
    <citation type="submission" date="2014-06" db="EMBL/GenBank/DDBJ databases">
        <title>Functional and comparative genomic analyses of the Drosophila gut microbiota identify candidate symbiosis factors.</title>
        <authorList>
            <person name="Newell P.D."/>
            <person name="Chaston J.M."/>
            <person name="Douglas A.E."/>
        </authorList>
    </citation>
    <scope>NUCLEOTIDE SEQUENCE [LARGE SCALE GENOMIC DNA]</scope>
    <source>
        <strain evidence="4 5">DmCS_006</strain>
    </source>
</reference>
<comment type="caution">
    <text evidence="4">The sequence shown here is derived from an EMBL/GenBank/DDBJ whole genome shotgun (WGS) entry which is preliminary data.</text>
</comment>
<proteinExistence type="predicted"/>
<dbReference type="Pfam" id="PF20732">
    <property type="entry name" value="NamZ_C"/>
    <property type="match status" value="1"/>
</dbReference>
<evidence type="ECO:0000259" key="3">
    <source>
        <dbReference type="Pfam" id="PF20732"/>
    </source>
</evidence>
<keyword evidence="1" id="KW-0732">Signal</keyword>
<dbReference type="InterPro" id="IPR008302">
    <property type="entry name" value="NamZ"/>
</dbReference>
<name>A0A094ZHU8_9PROT</name>
<dbReference type="STRING" id="104102.AtDm6_2594"/>
<dbReference type="GO" id="GO:0033922">
    <property type="term" value="F:peptidoglycan beta-N-acetylmuramidase activity"/>
    <property type="evidence" value="ECO:0007669"/>
    <property type="project" value="InterPro"/>
</dbReference>
<feature type="chain" id="PRO_5001904252" evidence="1">
    <location>
        <begin position="40"/>
        <end position="439"/>
    </location>
</feature>
<dbReference type="InterPro" id="IPR048502">
    <property type="entry name" value="NamZ_N"/>
</dbReference>
<evidence type="ECO:0000313" key="4">
    <source>
        <dbReference type="EMBL" id="KGB22096.1"/>
    </source>
</evidence>
<dbReference type="InterPro" id="IPR048503">
    <property type="entry name" value="NamZ_C"/>
</dbReference>
<protein>
    <submittedName>
        <fullName evidence="4">YzbB-like protein</fullName>
    </submittedName>
</protein>
<feature type="signal peptide" evidence="1">
    <location>
        <begin position="1"/>
        <end position="39"/>
    </location>
</feature>
<dbReference type="PANTHER" id="PTHR42915:SF1">
    <property type="entry name" value="PEPTIDOGLYCAN BETA-N-ACETYLMURAMIDASE NAMZ"/>
    <property type="match status" value="1"/>
</dbReference>
<dbReference type="PIRSF" id="PIRSF016719">
    <property type="entry name" value="UCP016719"/>
    <property type="match status" value="1"/>
</dbReference>
<feature type="domain" description="Peptidoglycan beta-N-acetylmuramidase NamZ N-terminal" evidence="2">
    <location>
        <begin position="75"/>
        <end position="282"/>
    </location>
</feature>
<dbReference type="GeneID" id="89477822"/>
<dbReference type="Gene3D" id="3.90.1150.140">
    <property type="match status" value="1"/>
</dbReference>
<dbReference type="AlphaFoldDB" id="A0A094ZHU8"/>
<dbReference type="EMBL" id="JOKM01000088">
    <property type="protein sequence ID" value="KGB22096.1"/>
    <property type="molecule type" value="Genomic_DNA"/>
</dbReference>
<dbReference type="Pfam" id="PF07075">
    <property type="entry name" value="NamZ_N"/>
    <property type="match status" value="1"/>
</dbReference>
<evidence type="ECO:0000259" key="2">
    <source>
        <dbReference type="Pfam" id="PF07075"/>
    </source>
</evidence>
<feature type="domain" description="Peptidoglycan beta-N-acetylmuramidase NamZ C-terminal" evidence="3">
    <location>
        <begin position="287"/>
        <end position="439"/>
    </location>
</feature>
<organism evidence="4 5">
    <name type="scientific">Acetobacter tropicalis</name>
    <dbReference type="NCBI Taxonomy" id="104102"/>
    <lineage>
        <taxon>Bacteria</taxon>
        <taxon>Pseudomonadati</taxon>
        <taxon>Pseudomonadota</taxon>
        <taxon>Alphaproteobacteria</taxon>
        <taxon>Acetobacterales</taxon>
        <taxon>Acetobacteraceae</taxon>
        <taxon>Acetobacter</taxon>
    </lineage>
</organism>
<keyword evidence="5" id="KW-1185">Reference proteome</keyword>